<dbReference type="GeneTree" id="ENSGT00950000183169"/>
<reference evidence="15" key="1">
    <citation type="submission" date="2012-01" db="EMBL/GenBank/DDBJ databases">
        <title>The Genome Sequence of Oreochromis niloticus (Nile Tilapia).</title>
        <authorList>
            <consortium name="Broad Institute Genome Assembly Team"/>
            <consortium name="Broad Institute Sequencing Platform"/>
            <person name="Di Palma F."/>
            <person name="Johnson J."/>
            <person name="Lander E.S."/>
            <person name="Lindblad-Toh K."/>
        </authorList>
    </citation>
    <scope>NUCLEOTIDE SEQUENCE [LARGE SCALE GENOMIC DNA]</scope>
</reference>
<dbReference type="PANTHER" id="PTHR24394">
    <property type="entry name" value="ZINC FINGER PROTEIN"/>
    <property type="match status" value="1"/>
</dbReference>
<keyword evidence="15" id="KW-1185">Reference proteome</keyword>
<feature type="compositionally biased region" description="Polar residues" evidence="12">
    <location>
        <begin position="62"/>
        <end position="78"/>
    </location>
</feature>
<keyword evidence="10" id="KW-0539">Nucleus</keyword>
<evidence type="ECO:0000256" key="9">
    <source>
        <dbReference type="ARBA" id="ARBA00023163"/>
    </source>
</evidence>
<evidence type="ECO:0000313" key="15">
    <source>
        <dbReference type="Proteomes" id="UP000005207"/>
    </source>
</evidence>
<dbReference type="FunFam" id="3.30.160.60:FF:001480">
    <property type="entry name" value="Si:cabz01071911.3"/>
    <property type="match status" value="1"/>
</dbReference>
<dbReference type="Gene3D" id="3.30.160.60">
    <property type="entry name" value="Classic Zinc Finger"/>
    <property type="match status" value="5"/>
</dbReference>
<feature type="region of interest" description="Disordered" evidence="12">
    <location>
        <begin position="58"/>
        <end position="79"/>
    </location>
</feature>
<dbReference type="GO" id="GO:0000981">
    <property type="term" value="F:DNA-binding transcription factor activity, RNA polymerase II-specific"/>
    <property type="evidence" value="ECO:0007669"/>
    <property type="project" value="TreeGrafter"/>
</dbReference>
<dbReference type="FunFam" id="3.30.160.60:FF:001016">
    <property type="entry name" value="zinc finger protein 850-like"/>
    <property type="match status" value="1"/>
</dbReference>
<evidence type="ECO:0000256" key="7">
    <source>
        <dbReference type="ARBA" id="ARBA00023015"/>
    </source>
</evidence>
<evidence type="ECO:0000259" key="13">
    <source>
        <dbReference type="PROSITE" id="PS50157"/>
    </source>
</evidence>
<protein>
    <recommendedName>
        <fullName evidence="13">C2H2-type domain-containing protein</fullName>
    </recommendedName>
</protein>
<dbReference type="AlphaFoldDB" id="A0A669CM95"/>
<dbReference type="GO" id="GO:0003677">
    <property type="term" value="F:DNA binding"/>
    <property type="evidence" value="ECO:0007669"/>
    <property type="project" value="UniProtKB-KW"/>
</dbReference>
<sequence>LYSLHVEENMMREQLGLKEETDTFMVTAAEERYHSEPEAGSDLLITNTSCLAVSHDQEGSTDDAQNFPQSQSNTNTGKKSLKCDGCRKSFTHKSLVHLRVHTGEKPYICKTCDKRFTASSSLKKHSWLHSGETPYSCKTCGKGFATTSSFTLHSRIHAGDKPYSCKTCRKSFSTKSSLKIHSRSHSGEKPYSCETCEKRFSTTSSLKMHARLHSREKPYSCKTWENRSRELFIEKTKSSFLTFCPQTIKQRLSDFITLLR</sequence>
<dbReference type="InterPro" id="IPR013087">
    <property type="entry name" value="Znf_C2H2_type"/>
</dbReference>
<evidence type="ECO:0000256" key="2">
    <source>
        <dbReference type="ARBA" id="ARBA00006991"/>
    </source>
</evidence>
<proteinExistence type="inferred from homology"/>
<dbReference type="FunFam" id="3.30.160.60:FF:000193">
    <property type="entry name" value="Zinc finger protein 300"/>
    <property type="match status" value="1"/>
</dbReference>
<evidence type="ECO:0000256" key="12">
    <source>
        <dbReference type="SAM" id="MobiDB-lite"/>
    </source>
</evidence>
<comment type="subcellular location">
    <subcellularLocation>
        <location evidence="1">Nucleus</location>
    </subcellularLocation>
</comment>
<evidence type="ECO:0000256" key="6">
    <source>
        <dbReference type="ARBA" id="ARBA00022833"/>
    </source>
</evidence>
<dbReference type="SUPFAM" id="SSF57667">
    <property type="entry name" value="beta-beta-alpha zinc fingers"/>
    <property type="match status" value="3"/>
</dbReference>
<feature type="domain" description="C2H2-type" evidence="13">
    <location>
        <begin position="107"/>
        <end position="134"/>
    </location>
</feature>
<evidence type="ECO:0000256" key="3">
    <source>
        <dbReference type="ARBA" id="ARBA00022723"/>
    </source>
</evidence>
<name>A0A669CM95_ORENI</name>
<keyword evidence="8" id="KW-0238">DNA-binding</keyword>
<evidence type="ECO:0000256" key="10">
    <source>
        <dbReference type="ARBA" id="ARBA00023242"/>
    </source>
</evidence>
<feature type="domain" description="C2H2-type" evidence="13">
    <location>
        <begin position="135"/>
        <end position="162"/>
    </location>
</feature>
<dbReference type="InterPro" id="IPR036236">
    <property type="entry name" value="Znf_C2H2_sf"/>
</dbReference>
<dbReference type="GO" id="GO:0008270">
    <property type="term" value="F:zinc ion binding"/>
    <property type="evidence" value="ECO:0007669"/>
    <property type="project" value="UniProtKB-KW"/>
</dbReference>
<reference evidence="14" key="2">
    <citation type="submission" date="2025-08" db="UniProtKB">
        <authorList>
            <consortium name="Ensembl"/>
        </authorList>
    </citation>
    <scope>IDENTIFICATION</scope>
</reference>
<evidence type="ECO:0000256" key="8">
    <source>
        <dbReference type="ARBA" id="ARBA00023125"/>
    </source>
</evidence>
<feature type="domain" description="C2H2-type" evidence="13">
    <location>
        <begin position="191"/>
        <end position="218"/>
    </location>
</feature>
<feature type="domain" description="C2H2-type" evidence="13">
    <location>
        <begin position="81"/>
        <end position="106"/>
    </location>
</feature>
<evidence type="ECO:0000256" key="5">
    <source>
        <dbReference type="ARBA" id="ARBA00022771"/>
    </source>
</evidence>
<dbReference type="Pfam" id="PF00096">
    <property type="entry name" value="zf-C2H2"/>
    <property type="match status" value="4"/>
</dbReference>
<dbReference type="SMART" id="SM00355">
    <property type="entry name" value="ZnF_C2H2"/>
    <property type="match status" value="5"/>
</dbReference>
<keyword evidence="3" id="KW-0479">Metal-binding</keyword>
<comment type="similarity">
    <text evidence="2">Belongs to the krueppel C2H2-type zinc-finger protein family.</text>
</comment>
<accession>A0A669CM95</accession>
<reference evidence="14" key="3">
    <citation type="submission" date="2025-09" db="UniProtKB">
        <authorList>
            <consortium name="Ensembl"/>
        </authorList>
    </citation>
    <scope>IDENTIFICATION</scope>
</reference>
<evidence type="ECO:0000256" key="4">
    <source>
        <dbReference type="ARBA" id="ARBA00022737"/>
    </source>
</evidence>
<dbReference type="FunFam" id="3.30.160.60:FF:000478">
    <property type="entry name" value="Zinc finger protein 133"/>
    <property type="match status" value="1"/>
</dbReference>
<organism evidence="14 15">
    <name type="scientific">Oreochromis niloticus</name>
    <name type="common">Nile tilapia</name>
    <name type="synonym">Tilapia nilotica</name>
    <dbReference type="NCBI Taxonomy" id="8128"/>
    <lineage>
        <taxon>Eukaryota</taxon>
        <taxon>Metazoa</taxon>
        <taxon>Chordata</taxon>
        <taxon>Craniata</taxon>
        <taxon>Vertebrata</taxon>
        <taxon>Euteleostomi</taxon>
        <taxon>Actinopterygii</taxon>
        <taxon>Neopterygii</taxon>
        <taxon>Teleostei</taxon>
        <taxon>Neoteleostei</taxon>
        <taxon>Acanthomorphata</taxon>
        <taxon>Ovalentaria</taxon>
        <taxon>Cichlomorphae</taxon>
        <taxon>Cichliformes</taxon>
        <taxon>Cichlidae</taxon>
        <taxon>African cichlids</taxon>
        <taxon>Pseudocrenilabrinae</taxon>
        <taxon>Oreochromini</taxon>
        <taxon>Oreochromis</taxon>
    </lineage>
</organism>
<keyword evidence="7" id="KW-0805">Transcription regulation</keyword>
<evidence type="ECO:0000256" key="1">
    <source>
        <dbReference type="ARBA" id="ARBA00004123"/>
    </source>
</evidence>
<keyword evidence="6" id="KW-0862">Zinc</keyword>
<gene>
    <name evidence="14" type="primary">LOC102079485</name>
</gene>
<dbReference type="PROSITE" id="PS50157">
    <property type="entry name" value="ZINC_FINGER_C2H2_2"/>
    <property type="match status" value="5"/>
</dbReference>
<evidence type="ECO:0000256" key="11">
    <source>
        <dbReference type="PROSITE-ProRule" id="PRU00042"/>
    </source>
</evidence>
<dbReference type="PANTHER" id="PTHR24394:SF48">
    <property type="entry name" value="ZINC FINGER PROTEIN 771"/>
    <property type="match status" value="1"/>
</dbReference>
<dbReference type="PROSITE" id="PS00028">
    <property type="entry name" value="ZINC_FINGER_C2H2_1"/>
    <property type="match status" value="4"/>
</dbReference>
<dbReference type="Ensembl" id="ENSONIT00000061452.1">
    <property type="protein sequence ID" value="ENSONIP00000047887.1"/>
    <property type="gene ID" value="ENSONIG00000041250.1"/>
</dbReference>
<keyword evidence="9" id="KW-0804">Transcription</keyword>
<dbReference type="GO" id="GO:0005634">
    <property type="term" value="C:nucleus"/>
    <property type="evidence" value="ECO:0007669"/>
    <property type="project" value="UniProtKB-SubCell"/>
</dbReference>
<keyword evidence="5 11" id="KW-0863">Zinc-finger</keyword>
<feature type="domain" description="C2H2-type" evidence="13">
    <location>
        <begin position="163"/>
        <end position="190"/>
    </location>
</feature>
<dbReference type="Proteomes" id="UP000005207">
    <property type="component" value="Linkage group LG18"/>
</dbReference>
<evidence type="ECO:0000313" key="14">
    <source>
        <dbReference type="Ensembl" id="ENSONIP00000047887.1"/>
    </source>
</evidence>
<keyword evidence="4" id="KW-0677">Repeat</keyword>